<dbReference type="RefSeq" id="WP_257924041.1">
    <property type="nucleotide sequence ID" value="NZ_JAMXQV010000019.1"/>
</dbReference>
<keyword evidence="1" id="KW-0472">Membrane</keyword>
<dbReference type="AlphaFoldDB" id="A0A9X2NHG7"/>
<keyword evidence="1" id="KW-0812">Transmembrane</keyword>
<reference evidence="2" key="1">
    <citation type="submission" date="2022-06" db="EMBL/GenBank/DDBJ databases">
        <title>Amycolatopsis iheyaensis sp. nov., a new species of the genus Amycolatopsis isolated from soil in Iheya island, Japan.</title>
        <authorList>
            <person name="Ngamcharungchit C."/>
            <person name="Kanto H."/>
            <person name="Take A."/>
            <person name="Intra B."/>
            <person name="Matsumoto A."/>
            <person name="Panbangred W."/>
            <person name="Inahashi Y."/>
        </authorList>
    </citation>
    <scope>NUCLEOTIDE SEQUENCE</scope>
    <source>
        <strain evidence="2">OK19-0408</strain>
    </source>
</reference>
<gene>
    <name evidence="2" type="ORF">M8542_32080</name>
</gene>
<protein>
    <recommendedName>
        <fullName evidence="4">DUF4367 domain-containing protein</fullName>
    </recommendedName>
</protein>
<evidence type="ECO:0008006" key="4">
    <source>
        <dbReference type="Google" id="ProtNLM"/>
    </source>
</evidence>
<organism evidence="2 3">
    <name type="scientific">Amycolatopsis iheyensis</name>
    <dbReference type="NCBI Taxonomy" id="2945988"/>
    <lineage>
        <taxon>Bacteria</taxon>
        <taxon>Bacillati</taxon>
        <taxon>Actinomycetota</taxon>
        <taxon>Actinomycetes</taxon>
        <taxon>Pseudonocardiales</taxon>
        <taxon>Pseudonocardiaceae</taxon>
        <taxon>Amycolatopsis</taxon>
    </lineage>
</organism>
<proteinExistence type="predicted"/>
<dbReference type="Proteomes" id="UP001144096">
    <property type="component" value="Unassembled WGS sequence"/>
</dbReference>
<feature type="transmembrane region" description="Helical" evidence="1">
    <location>
        <begin position="49"/>
        <end position="70"/>
    </location>
</feature>
<keyword evidence="3" id="KW-1185">Reference proteome</keyword>
<evidence type="ECO:0000256" key="1">
    <source>
        <dbReference type="SAM" id="Phobius"/>
    </source>
</evidence>
<evidence type="ECO:0000313" key="2">
    <source>
        <dbReference type="EMBL" id="MCR6487476.1"/>
    </source>
</evidence>
<sequence length="250" mass="26888">MTEPRDDRLAAALRDLGDRLDVPPAPDVREAVLARLATPPRRRPVLPRWATVAAALVLAFAIAVTVSPAVRATVTDLLRFAGIELREEPGPAIREQGLLPGERSVDLGEARHLAAFPISVPAALGYPDDVRVADEPTRVVSLLYQAGPGRPPATAGPVALRLDEFDGQLGPAFEKFLSMAGGQAVDVDGVPAIWVDRPHELLYIDRTGEWHHETARLSAQTLVWQRGAVTFRLEGAFTLSDALRIAATVG</sequence>
<name>A0A9X2NHG7_9PSEU</name>
<keyword evidence="1" id="KW-1133">Transmembrane helix</keyword>
<comment type="caution">
    <text evidence="2">The sequence shown here is derived from an EMBL/GenBank/DDBJ whole genome shotgun (WGS) entry which is preliminary data.</text>
</comment>
<evidence type="ECO:0000313" key="3">
    <source>
        <dbReference type="Proteomes" id="UP001144096"/>
    </source>
</evidence>
<accession>A0A9X2NHG7</accession>
<dbReference type="EMBL" id="JAMXQV010000019">
    <property type="protein sequence ID" value="MCR6487476.1"/>
    <property type="molecule type" value="Genomic_DNA"/>
</dbReference>